<dbReference type="PROSITE" id="PS50977">
    <property type="entry name" value="HTH_TETR_2"/>
    <property type="match status" value="1"/>
</dbReference>
<dbReference type="Proteomes" id="UP000324351">
    <property type="component" value="Unassembled WGS sequence"/>
</dbReference>
<evidence type="ECO:0000256" key="1">
    <source>
        <dbReference type="ARBA" id="ARBA00023125"/>
    </source>
</evidence>
<evidence type="ECO:0000313" key="4">
    <source>
        <dbReference type="EMBL" id="KAA1426876.1"/>
    </source>
</evidence>
<dbReference type="GO" id="GO:0003700">
    <property type="term" value="F:DNA-binding transcription factor activity"/>
    <property type="evidence" value="ECO:0007669"/>
    <property type="project" value="TreeGrafter"/>
</dbReference>
<comment type="caution">
    <text evidence="4">The sequence shown here is derived from an EMBL/GenBank/DDBJ whole genome shotgun (WGS) entry which is preliminary data.</text>
</comment>
<evidence type="ECO:0000259" key="3">
    <source>
        <dbReference type="PROSITE" id="PS50977"/>
    </source>
</evidence>
<proteinExistence type="predicted"/>
<protein>
    <submittedName>
        <fullName evidence="4">TetR/AcrR family transcriptional regulator</fullName>
    </submittedName>
</protein>
<organism evidence="4 5">
    <name type="scientific">Nocardioides antri</name>
    <dbReference type="NCBI Taxonomy" id="2607659"/>
    <lineage>
        <taxon>Bacteria</taxon>
        <taxon>Bacillati</taxon>
        <taxon>Actinomycetota</taxon>
        <taxon>Actinomycetes</taxon>
        <taxon>Propionibacteriales</taxon>
        <taxon>Nocardioidaceae</taxon>
        <taxon>Nocardioides</taxon>
    </lineage>
</organism>
<dbReference type="InterPro" id="IPR001647">
    <property type="entry name" value="HTH_TetR"/>
</dbReference>
<gene>
    <name evidence="4" type="ORF">F0U47_11865</name>
</gene>
<accession>A0A5B1M2L8</accession>
<dbReference type="PANTHER" id="PTHR30055">
    <property type="entry name" value="HTH-TYPE TRANSCRIPTIONAL REGULATOR RUTR"/>
    <property type="match status" value="1"/>
</dbReference>
<evidence type="ECO:0000256" key="2">
    <source>
        <dbReference type="PROSITE-ProRule" id="PRU00335"/>
    </source>
</evidence>
<dbReference type="AlphaFoldDB" id="A0A5B1M2L8"/>
<evidence type="ECO:0000313" key="5">
    <source>
        <dbReference type="Proteomes" id="UP000324351"/>
    </source>
</evidence>
<dbReference type="GO" id="GO:0000976">
    <property type="term" value="F:transcription cis-regulatory region binding"/>
    <property type="evidence" value="ECO:0007669"/>
    <property type="project" value="TreeGrafter"/>
</dbReference>
<name>A0A5B1M2L8_9ACTN</name>
<dbReference type="SUPFAM" id="SSF46689">
    <property type="entry name" value="Homeodomain-like"/>
    <property type="match status" value="1"/>
</dbReference>
<dbReference type="InterPro" id="IPR050109">
    <property type="entry name" value="HTH-type_TetR-like_transc_reg"/>
</dbReference>
<keyword evidence="1 2" id="KW-0238">DNA-binding</keyword>
<feature type="DNA-binding region" description="H-T-H motif" evidence="2">
    <location>
        <begin position="49"/>
        <end position="68"/>
    </location>
</feature>
<dbReference type="SUPFAM" id="SSF48498">
    <property type="entry name" value="Tetracyclin repressor-like, C-terminal domain"/>
    <property type="match status" value="1"/>
</dbReference>
<dbReference type="EMBL" id="VUJW01000005">
    <property type="protein sequence ID" value="KAA1426876.1"/>
    <property type="molecule type" value="Genomic_DNA"/>
</dbReference>
<dbReference type="InterPro" id="IPR036271">
    <property type="entry name" value="Tet_transcr_reg_TetR-rel_C_sf"/>
</dbReference>
<sequence length="242" mass="26863">MADEATDGAEYGGDGRRLRWLAHNQARRRVIIDAAIRVLERSEPGEDIQVQLIAEEAGLARTVLYRHFHDRVDLDLAVQAKICEDLGAKLLAKLSYDGRPIEIIRAVIEGVVNWAVEHPTLFWFIELELPGPGPHPLSEAIERIAEQIEALMNTVVDYHGVELSAADRAGLDPWVFALIGAVFSGVKRWQSRMEAVPTAKGFADLLADSIWLQIKGLADMRGITVPDVPLSELLSVMEKSER</sequence>
<reference evidence="4 5" key="2">
    <citation type="submission" date="2019-09" db="EMBL/GenBank/DDBJ databases">
        <authorList>
            <person name="Jin C."/>
        </authorList>
    </citation>
    <scope>NUCLEOTIDE SEQUENCE [LARGE SCALE GENOMIC DNA]</scope>
    <source>
        <strain evidence="4 5">BN140041</strain>
    </source>
</reference>
<dbReference type="Gene3D" id="1.10.357.10">
    <property type="entry name" value="Tetracycline Repressor, domain 2"/>
    <property type="match status" value="1"/>
</dbReference>
<dbReference type="InterPro" id="IPR009057">
    <property type="entry name" value="Homeodomain-like_sf"/>
</dbReference>
<feature type="domain" description="HTH tetR-type" evidence="3">
    <location>
        <begin position="25"/>
        <end position="86"/>
    </location>
</feature>
<dbReference type="RefSeq" id="WP_149750703.1">
    <property type="nucleotide sequence ID" value="NZ_VUJW01000005.1"/>
</dbReference>
<reference evidence="4 5" key="1">
    <citation type="submission" date="2019-09" db="EMBL/GenBank/DDBJ databases">
        <title>Nocardioides panacisoli sp. nov., isolated from the soil of a ginseng field.</title>
        <authorList>
            <person name="Cho C."/>
        </authorList>
    </citation>
    <scope>NUCLEOTIDE SEQUENCE [LARGE SCALE GENOMIC DNA]</scope>
    <source>
        <strain evidence="4 5">BN140041</strain>
    </source>
</reference>
<keyword evidence="5" id="KW-1185">Reference proteome</keyword>
<dbReference type="PANTHER" id="PTHR30055:SF160">
    <property type="entry name" value="TRANSCRIPTIONAL REGULATORY PROTEIN (PROBABLY ASNC-FAMILY)-RELATED"/>
    <property type="match status" value="1"/>
</dbReference>